<dbReference type="PANTHER" id="PTHR43065:SF10">
    <property type="entry name" value="PEROXIDE STRESS-ACTIVATED HISTIDINE KINASE MAK3"/>
    <property type="match status" value="1"/>
</dbReference>
<comment type="caution">
    <text evidence="12">The sequence shown here is derived from an EMBL/GenBank/DDBJ whole genome shotgun (WGS) entry which is preliminary data.</text>
</comment>
<evidence type="ECO:0000256" key="4">
    <source>
        <dbReference type="ARBA" id="ARBA00022679"/>
    </source>
</evidence>
<dbReference type="SMART" id="SM00091">
    <property type="entry name" value="PAS"/>
    <property type="match status" value="1"/>
</dbReference>
<dbReference type="EC" id="2.7.13.3" evidence="2"/>
<evidence type="ECO:0000256" key="2">
    <source>
        <dbReference type="ARBA" id="ARBA00012438"/>
    </source>
</evidence>
<dbReference type="PANTHER" id="PTHR43065">
    <property type="entry name" value="SENSOR HISTIDINE KINASE"/>
    <property type="match status" value="1"/>
</dbReference>
<evidence type="ECO:0000256" key="7">
    <source>
        <dbReference type="ARBA" id="ARBA00022840"/>
    </source>
</evidence>
<dbReference type="PROSITE" id="PS50109">
    <property type="entry name" value="HIS_KIN"/>
    <property type="match status" value="1"/>
</dbReference>
<dbReference type="Gene3D" id="1.10.287.130">
    <property type="match status" value="1"/>
</dbReference>
<dbReference type="GO" id="GO:0005524">
    <property type="term" value="F:ATP binding"/>
    <property type="evidence" value="ECO:0007669"/>
    <property type="project" value="UniProtKB-KW"/>
</dbReference>
<feature type="domain" description="PAC" evidence="11">
    <location>
        <begin position="74"/>
        <end position="126"/>
    </location>
</feature>
<organism evidence="12 13">
    <name type="scientific">candidate division TA06 bacterium</name>
    <dbReference type="NCBI Taxonomy" id="2250710"/>
    <lineage>
        <taxon>Bacteria</taxon>
        <taxon>Bacteria division TA06</taxon>
    </lineage>
</organism>
<keyword evidence="3" id="KW-0597">Phosphoprotein</keyword>
<evidence type="ECO:0000256" key="8">
    <source>
        <dbReference type="ARBA" id="ARBA00023012"/>
    </source>
</evidence>
<dbReference type="InterPro" id="IPR003661">
    <property type="entry name" value="HisK_dim/P_dom"/>
</dbReference>
<evidence type="ECO:0000256" key="3">
    <source>
        <dbReference type="ARBA" id="ARBA00022553"/>
    </source>
</evidence>
<dbReference type="Pfam" id="PF02518">
    <property type="entry name" value="HATPase_c"/>
    <property type="match status" value="1"/>
</dbReference>
<dbReference type="EMBL" id="QNBC01000083">
    <property type="protein sequence ID" value="RKX65572.1"/>
    <property type="molecule type" value="Genomic_DNA"/>
</dbReference>
<evidence type="ECO:0000313" key="12">
    <source>
        <dbReference type="EMBL" id="RKX65572.1"/>
    </source>
</evidence>
<evidence type="ECO:0000256" key="1">
    <source>
        <dbReference type="ARBA" id="ARBA00000085"/>
    </source>
</evidence>
<dbReference type="InterPro" id="IPR000014">
    <property type="entry name" value="PAS"/>
</dbReference>
<keyword evidence="5" id="KW-0547">Nucleotide-binding</keyword>
<feature type="domain" description="PAS" evidence="10">
    <location>
        <begin position="1"/>
        <end position="42"/>
    </location>
</feature>
<proteinExistence type="predicted"/>
<dbReference type="InterPro" id="IPR000700">
    <property type="entry name" value="PAS-assoc_C"/>
</dbReference>
<keyword evidence="7" id="KW-0067">ATP-binding</keyword>
<sequence>MDSLYQTIINSLSSGMVTVNEKGTIISANNPAMVILGFENEDGLLGKNIEEIMPNNGQNINPFIESIKNKKALKRREYVLKNKKGEKIYLGITTSLIEDENYNVKGVVGLMTDLTKVKTMQDKLKQKENLAILGEMTAVMAHEIKNPLTGIKFGIEYLKSILKDNNDAIESIELILKEINQLERIAKDMTNFTRMPQINPEKFNLVDLIEEKIKIHLPAAKAKGIDVKYEASENIPQYNGDPYLLGEVFNNLIINSLEAFDGKEDGKKVSISISYDDESSVFTVKVKDNGMGISEENQKKIFIPFFTTKRGGTGLGLPTVQRIVIAHNGSIKLNSVVGEGTEFIVELPQIGFKR</sequence>
<name>A0A660S6I7_UNCT6</name>
<dbReference type="InterPro" id="IPR004358">
    <property type="entry name" value="Sig_transdc_His_kin-like_C"/>
</dbReference>
<evidence type="ECO:0000259" key="10">
    <source>
        <dbReference type="PROSITE" id="PS50112"/>
    </source>
</evidence>
<dbReference type="Pfam" id="PF13426">
    <property type="entry name" value="PAS_9"/>
    <property type="match status" value="1"/>
</dbReference>
<dbReference type="InterPro" id="IPR035965">
    <property type="entry name" value="PAS-like_dom_sf"/>
</dbReference>
<dbReference type="PROSITE" id="PS50112">
    <property type="entry name" value="PAS"/>
    <property type="match status" value="1"/>
</dbReference>
<dbReference type="SMART" id="SM00388">
    <property type="entry name" value="HisKA"/>
    <property type="match status" value="1"/>
</dbReference>
<dbReference type="Pfam" id="PF00512">
    <property type="entry name" value="HisKA"/>
    <property type="match status" value="1"/>
</dbReference>
<dbReference type="InterPro" id="IPR003594">
    <property type="entry name" value="HATPase_dom"/>
</dbReference>
<dbReference type="InterPro" id="IPR005467">
    <property type="entry name" value="His_kinase_dom"/>
</dbReference>
<keyword evidence="8" id="KW-0902">Two-component regulatory system</keyword>
<accession>A0A660S6I7</accession>
<evidence type="ECO:0000259" key="9">
    <source>
        <dbReference type="PROSITE" id="PS50109"/>
    </source>
</evidence>
<dbReference type="NCBIfam" id="TIGR00229">
    <property type="entry name" value="sensory_box"/>
    <property type="match status" value="1"/>
</dbReference>
<evidence type="ECO:0000313" key="13">
    <source>
        <dbReference type="Proteomes" id="UP000282321"/>
    </source>
</evidence>
<feature type="domain" description="Histidine kinase" evidence="9">
    <location>
        <begin position="139"/>
        <end position="351"/>
    </location>
</feature>
<dbReference type="PRINTS" id="PR00344">
    <property type="entry name" value="BCTRLSENSOR"/>
</dbReference>
<dbReference type="AlphaFoldDB" id="A0A660S6I7"/>
<dbReference type="Gene3D" id="3.30.565.10">
    <property type="entry name" value="Histidine kinase-like ATPase, C-terminal domain"/>
    <property type="match status" value="1"/>
</dbReference>
<dbReference type="SUPFAM" id="SSF55874">
    <property type="entry name" value="ATPase domain of HSP90 chaperone/DNA topoisomerase II/histidine kinase"/>
    <property type="match status" value="1"/>
</dbReference>
<dbReference type="SUPFAM" id="SSF47384">
    <property type="entry name" value="Homodimeric domain of signal transducing histidine kinase"/>
    <property type="match status" value="1"/>
</dbReference>
<dbReference type="CDD" id="cd00082">
    <property type="entry name" value="HisKA"/>
    <property type="match status" value="1"/>
</dbReference>
<evidence type="ECO:0000259" key="11">
    <source>
        <dbReference type="PROSITE" id="PS50113"/>
    </source>
</evidence>
<dbReference type="SMART" id="SM00387">
    <property type="entry name" value="HATPase_c"/>
    <property type="match status" value="1"/>
</dbReference>
<dbReference type="InterPro" id="IPR036890">
    <property type="entry name" value="HATPase_C_sf"/>
</dbReference>
<keyword evidence="4" id="KW-0808">Transferase</keyword>
<dbReference type="CDD" id="cd00130">
    <property type="entry name" value="PAS"/>
    <property type="match status" value="1"/>
</dbReference>
<dbReference type="SUPFAM" id="SSF55785">
    <property type="entry name" value="PYP-like sensor domain (PAS domain)"/>
    <property type="match status" value="1"/>
</dbReference>
<dbReference type="GO" id="GO:0000155">
    <property type="term" value="F:phosphorelay sensor kinase activity"/>
    <property type="evidence" value="ECO:0007669"/>
    <property type="project" value="InterPro"/>
</dbReference>
<keyword evidence="6" id="KW-0418">Kinase</keyword>
<gene>
    <name evidence="12" type="ORF">DRP44_06040</name>
</gene>
<dbReference type="Proteomes" id="UP000282321">
    <property type="component" value="Unassembled WGS sequence"/>
</dbReference>
<dbReference type="Gene3D" id="3.30.450.20">
    <property type="entry name" value="PAS domain"/>
    <property type="match status" value="1"/>
</dbReference>
<evidence type="ECO:0000256" key="5">
    <source>
        <dbReference type="ARBA" id="ARBA00022741"/>
    </source>
</evidence>
<protein>
    <recommendedName>
        <fullName evidence="2">histidine kinase</fullName>
        <ecNumber evidence="2">2.7.13.3</ecNumber>
    </recommendedName>
</protein>
<reference evidence="12 13" key="1">
    <citation type="submission" date="2018-06" db="EMBL/GenBank/DDBJ databases">
        <title>Extensive metabolic versatility and redundancy in microbially diverse, dynamic hydrothermal sediments.</title>
        <authorList>
            <person name="Dombrowski N."/>
            <person name="Teske A."/>
            <person name="Baker B.J."/>
        </authorList>
    </citation>
    <scope>NUCLEOTIDE SEQUENCE [LARGE SCALE GENOMIC DNA]</scope>
    <source>
        <strain evidence="12">B35_G9</strain>
    </source>
</reference>
<evidence type="ECO:0000256" key="6">
    <source>
        <dbReference type="ARBA" id="ARBA00022777"/>
    </source>
</evidence>
<comment type="catalytic activity">
    <reaction evidence="1">
        <text>ATP + protein L-histidine = ADP + protein N-phospho-L-histidine.</text>
        <dbReference type="EC" id="2.7.13.3"/>
    </reaction>
</comment>
<dbReference type="InterPro" id="IPR036097">
    <property type="entry name" value="HisK_dim/P_sf"/>
</dbReference>
<dbReference type="PROSITE" id="PS50113">
    <property type="entry name" value="PAC"/>
    <property type="match status" value="1"/>
</dbReference>